<dbReference type="AlphaFoldDB" id="A0A517T1A8"/>
<dbReference type="OrthoDB" id="284519at2"/>
<protein>
    <submittedName>
        <fullName evidence="2">Uncharacterized protein</fullName>
    </submittedName>
</protein>
<proteinExistence type="predicted"/>
<sequence length="128" mass="14809">MEAGQVLLGILLLLFAGWLQQNENNGWPDEDAPNDENRAYYHKRRQSRTRTNRLIALCGLLSGSAGMIPSRRWFIAAWTSITLILFVIILMAGLDALRTHRFHQQRIRQLRKKFRQASENESSDDQQS</sequence>
<keyword evidence="3" id="KW-1185">Reference proteome</keyword>
<evidence type="ECO:0000313" key="2">
    <source>
        <dbReference type="EMBL" id="QDT62159.1"/>
    </source>
</evidence>
<dbReference type="EMBL" id="CP036272">
    <property type="protein sequence ID" value="QDT62159.1"/>
    <property type="molecule type" value="Genomic_DNA"/>
</dbReference>
<reference evidence="2 3" key="1">
    <citation type="submission" date="2019-02" db="EMBL/GenBank/DDBJ databases">
        <title>Deep-cultivation of Planctomycetes and their phenomic and genomic characterization uncovers novel biology.</title>
        <authorList>
            <person name="Wiegand S."/>
            <person name="Jogler M."/>
            <person name="Boedeker C."/>
            <person name="Pinto D."/>
            <person name="Vollmers J."/>
            <person name="Rivas-Marin E."/>
            <person name="Kohn T."/>
            <person name="Peeters S.H."/>
            <person name="Heuer A."/>
            <person name="Rast P."/>
            <person name="Oberbeckmann S."/>
            <person name="Bunk B."/>
            <person name="Jeske O."/>
            <person name="Meyerdierks A."/>
            <person name="Storesund J.E."/>
            <person name="Kallscheuer N."/>
            <person name="Luecker S."/>
            <person name="Lage O.M."/>
            <person name="Pohl T."/>
            <person name="Merkel B.J."/>
            <person name="Hornburger P."/>
            <person name="Mueller R.-W."/>
            <person name="Bruemmer F."/>
            <person name="Labrenz M."/>
            <person name="Spormann A.M."/>
            <person name="Op den Camp H."/>
            <person name="Overmann J."/>
            <person name="Amann R."/>
            <person name="Jetten M.S.M."/>
            <person name="Mascher T."/>
            <person name="Medema M.H."/>
            <person name="Devos D.P."/>
            <person name="Kaster A.-K."/>
            <person name="Ovreas L."/>
            <person name="Rohde M."/>
            <person name="Galperin M.Y."/>
            <person name="Jogler C."/>
        </authorList>
    </citation>
    <scope>NUCLEOTIDE SEQUENCE [LARGE SCALE GENOMIC DNA]</scope>
    <source>
        <strain evidence="2 3">SV_7m_r</strain>
    </source>
</reference>
<keyword evidence="1" id="KW-0472">Membrane</keyword>
<feature type="transmembrane region" description="Helical" evidence="1">
    <location>
        <begin position="73"/>
        <end position="97"/>
    </location>
</feature>
<dbReference type="Proteomes" id="UP000315003">
    <property type="component" value="Chromosome"/>
</dbReference>
<dbReference type="RefSeq" id="WP_145276727.1">
    <property type="nucleotide sequence ID" value="NZ_CP036272.1"/>
</dbReference>
<keyword evidence="1" id="KW-0812">Transmembrane</keyword>
<name>A0A517T1A8_9BACT</name>
<evidence type="ECO:0000313" key="3">
    <source>
        <dbReference type="Proteomes" id="UP000315003"/>
    </source>
</evidence>
<keyword evidence="1" id="KW-1133">Transmembrane helix</keyword>
<organism evidence="2 3">
    <name type="scientific">Stieleria bergensis</name>
    <dbReference type="NCBI Taxonomy" id="2528025"/>
    <lineage>
        <taxon>Bacteria</taxon>
        <taxon>Pseudomonadati</taxon>
        <taxon>Planctomycetota</taxon>
        <taxon>Planctomycetia</taxon>
        <taxon>Pirellulales</taxon>
        <taxon>Pirellulaceae</taxon>
        <taxon>Stieleria</taxon>
    </lineage>
</organism>
<accession>A0A517T1A8</accession>
<gene>
    <name evidence="2" type="ORF">SV7mr_47060</name>
</gene>
<evidence type="ECO:0000256" key="1">
    <source>
        <dbReference type="SAM" id="Phobius"/>
    </source>
</evidence>